<dbReference type="AlphaFoldDB" id="A0A3D8SDI1"/>
<gene>
    <name evidence="3" type="ORF">BP6252_01953</name>
</gene>
<feature type="coiled-coil region" evidence="1">
    <location>
        <begin position="154"/>
        <end position="235"/>
    </location>
</feature>
<accession>A0A3D8SDI1</accession>
<reference evidence="3 4" key="1">
    <citation type="journal article" date="2018" name="IMA Fungus">
        <title>IMA Genome-F 9: Draft genome sequence of Annulohypoxylon stygium, Aspergillus mulundensis, Berkeleyomyces basicola (syn. Thielaviopsis basicola), Ceratocystis smalleyi, two Cercospora beticola strains, Coleophoma cylindrospora, Fusarium fracticaudum, Phialophora cf. hyalina, and Morchella septimelata.</title>
        <authorList>
            <person name="Wingfield B.D."/>
            <person name="Bills G.F."/>
            <person name="Dong Y."/>
            <person name="Huang W."/>
            <person name="Nel W.J."/>
            <person name="Swalarsk-Parry B.S."/>
            <person name="Vaghefi N."/>
            <person name="Wilken P.M."/>
            <person name="An Z."/>
            <person name="de Beer Z.W."/>
            <person name="De Vos L."/>
            <person name="Chen L."/>
            <person name="Duong T.A."/>
            <person name="Gao Y."/>
            <person name="Hammerbacher A."/>
            <person name="Kikkert J.R."/>
            <person name="Li Y."/>
            <person name="Li H."/>
            <person name="Li K."/>
            <person name="Li Q."/>
            <person name="Liu X."/>
            <person name="Ma X."/>
            <person name="Naidoo K."/>
            <person name="Pethybridge S.J."/>
            <person name="Sun J."/>
            <person name="Steenkamp E.T."/>
            <person name="van der Nest M.A."/>
            <person name="van Wyk S."/>
            <person name="Wingfield M.J."/>
            <person name="Xiong C."/>
            <person name="Yue Q."/>
            <person name="Zhang X."/>
        </authorList>
    </citation>
    <scope>NUCLEOTIDE SEQUENCE [LARGE SCALE GENOMIC DNA]</scope>
    <source>
        <strain evidence="3 4">BP6252</strain>
    </source>
</reference>
<feature type="coiled-coil region" evidence="1">
    <location>
        <begin position="268"/>
        <end position="354"/>
    </location>
</feature>
<dbReference type="STRING" id="1849047.A0A3D8SDI1"/>
<dbReference type="EMBL" id="PDLM01000002">
    <property type="protein sequence ID" value="RDW84363.1"/>
    <property type="molecule type" value="Genomic_DNA"/>
</dbReference>
<protein>
    <recommendedName>
        <fullName evidence="5">SWI5-dependent HO expression protein 3</fullName>
    </recommendedName>
</protein>
<feature type="compositionally biased region" description="Polar residues" evidence="2">
    <location>
        <begin position="45"/>
        <end position="60"/>
    </location>
</feature>
<feature type="compositionally biased region" description="Polar residues" evidence="2">
    <location>
        <begin position="81"/>
        <end position="93"/>
    </location>
</feature>
<comment type="caution">
    <text evidence="3">The sequence shown here is derived from an EMBL/GenBank/DDBJ whole genome shotgun (WGS) entry which is preliminary data.</text>
</comment>
<evidence type="ECO:0000313" key="4">
    <source>
        <dbReference type="Proteomes" id="UP000256645"/>
    </source>
</evidence>
<feature type="compositionally biased region" description="Polar residues" evidence="2">
    <location>
        <begin position="1"/>
        <end position="35"/>
    </location>
</feature>
<evidence type="ECO:0008006" key="5">
    <source>
        <dbReference type="Google" id="ProtNLM"/>
    </source>
</evidence>
<organism evidence="3 4">
    <name type="scientific">Coleophoma cylindrospora</name>
    <dbReference type="NCBI Taxonomy" id="1849047"/>
    <lineage>
        <taxon>Eukaryota</taxon>
        <taxon>Fungi</taxon>
        <taxon>Dikarya</taxon>
        <taxon>Ascomycota</taxon>
        <taxon>Pezizomycotina</taxon>
        <taxon>Leotiomycetes</taxon>
        <taxon>Helotiales</taxon>
        <taxon>Dermateaceae</taxon>
        <taxon>Coleophoma</taxon>
    </lineage>
</organism>
<keyword evidence="4" id="KW-1185">Reference proteome</keyword>
<sequence length="374" mass="41841">MNRGSSTERSSSTKVLPSNTNGASSGGTIRSVPSDSSHRLDLTPVKSSDSTSSRNGNGNMPISRGHSPIPTHTHPPPSSLAVRQSPSPSVARSISTEFGHTKAYPGGHFPLAEDTAAPNQQWSSAVGRANLGKSGRVIERLMGENDMLKRDIHIERLRAEESKQELKMADAKTEQMVNDYEAKLHDAVINKTLLKRRERQLADLKSQVDGEKSRADRAQEAERGWREMCEQAKEESMHKIDEATTYAALLEGRNKTLSSHWKEQGAEIDRAMNKMRKEIEAINAARKEDDNRMNMLQSLCDQQAKQVETLRKEKDDIATAFEKYQHLQEELLADIKAKARKQEAENEAKLEENRVVLGELRWAIGVKKNLRDAQ</sequence>
<name>A0A3D8SDI1_9HELO</name>
<evidence type="ECO:0000256" key="2">
    <source>
        <dbReference type="SAM" id="MobiDB-lite"/>
    </source>
</evidence>
<feature type="region of interest" description="Disordered" evidence="2">
    <location>
        <begin position="1"/>
        <end position="93"/>
    </location>
</feature>
<proteinExistence type="predicted"/>
<evidence type="ECO:0000313" key="3">
    <source>
        <dbReference type="EMBL" id="RDW84363.1"/>
    </source>
</evidence>
<dbReference type="Proteomes" id="UP000256645">
    <property type="component" value="Unassembled WGS sequence"/>
</dbReference>
<evidence type="ECO:0000256" key="1">
    <source>
        <dbReference type="SAM" id="Coils"/>
    </source>
</evidence>
<dbReference type="OrthoDB" id="3918393at2759"/>
<keyword evidence="1" id="KW-0175">Coiled coil</keyword>